<organism evidence="2 3">
    <name type="scientific">Ornithinibacillus hominis</name>
    <dbReference type="NCBI Taxonomy" id="2763055"/>
    <lineage>
        <taxon>Bacteria</taxon>
        <taxon>Bacillati</taxon>
        <taxon>Bacillota</taxon>
        <taxon>Bacilli</taxon>
        <taxon>Bacillales</taxon>
        <taxon>Bacillaceae</taxon>
        <taxon>Ornithinibacillus</taxon>
    </lineage>
</organism>
<comment type="caution">
    <text evidence="2">The sequence shown here is derived from an EMBL/GenBank/DDBJ whole genome shotgun (WGS) entry which is preliminary data.</text>
</comment>
<keyword evidence="1" id="KW-1133">Transmembrane helix</keyword>
<protein>
    <recommendedName>
        <fullName evidence="4">DUF3955 domain-containing protein</fullName>
    </recommendedName>
</protein>
<dbReference type="EMBL" id="JACOOL010000012">
    <property type="protein sequence ID" value="MBC5638164.1"/>
    <property type="molecule type" value="Genomic_DNA"/>
</dbReference>
<feature type="transmembrane region" description="Helical" evidence="1">
    <location>
        <begin position="7"/>
        <end position="32"/>
    </location>
</feature>
<keyword evidence="1" id="KW-0472">Membrane</keyword>
<evidence type="ECO:0000313" key="3">
    <source>
        <dbReference type="Proteomes" id="UP000637359"/>
    </source>
</evidence>
<proteinExistence type="predicted"/>
<dbReference type="AlphaFoldDB" id="A0A923RJP0"/>
<feature type="transmembrane region" description="Helical" evidence="1">
    <location>
        <begin position="52"/>
        <end position="69"/>
    </location>
</feature>
<keyword evidence="3" id="KW-1185">Reference proteome</keyword>
<keyword evidence="1" id="KW-0812">Transmembrane</keyword>
<sequence length="76" mass="8835">MSRNKLYGIIIISISLLVSSLVIMISVLAHYIDQIASPSFTYWDLYYIPTPVYFLLLIPLFIGAFLLIYESDEWKK</sequence>
<accession>A0A923RJP0</accession>
<evidence type="ECO:0000313" key="2">
    <source>
        <dbReference type="EMBL" id="MBC5638164.1"/>
    </source>
</evidence>
<reference evidence="2" key="1">
    <citation type="submission" date="2020-08" db="EMBL/GenBank/DDBJ databases">
        <title>Genome public.</title>
        <authorList>
            <person name="Liu C."/>
            <person name="Sun Q."/>
        </authorList>
    </citation>
    <scope>NUCLEOTIDE SEQUENCE</scope>
    <source>
        <strain evidence="2">BX22</strain>
    </source>
</reference>
<evidence type="ECO:0000256" key="1">
    <source>
        <dbReference type="SAM" id="Phobius"/>
    </source>
</evidence>
<evidence type="ECO:0008006" key="4">
    <source>
        <dbReference type="Google" id="ProtNLM"/>
    </source>
</evidence>
<dbReference type="RefSeq" id="WP_186870865.1">
    <property type="nucleotide sequence ID" value="NZ_JACOOL010000012.1"/>
</dbReference>
<dbReference type="Proteomes" id="UP000637359">
    <property type="component" value="Unassembled WGS sequence"/>
</dbReference>
<gene>
    <name evidence="2" type="ORF">H8S33_15315</name>
</gene>
<name>A0A923RJP0_9BACI</name>